<dbReference type="Proteomes" id="UP000273044">
    <property type="component" value="Chromosome"/>
</dbReference>
<dbReference type="InterPro" id="IPR013525">
    <property type="entry name" value="ABC2_TM"/>
</dbReference>
<feature type="transmembrane region" description="Helical" evidence="5">
    <location>
        <begin position="831"/>
        <end position="859"/>
    </location>
</feature>
<protein>
    <submittedName>
        <fullName evidence="7">X-X-X-Leu-X-X-Gly heptad repeats</fullName>
    </submittedName>
</protein>
<keyword evidence="3 5" id="KW-1133">Transmembrane helix</keyword>
<feature type="transmembrane region" description="Helical" evidence="5">
    <location>
        <begin position="757"/>
        <end position="779"/>
    </location>
</feature>
<reference evidence="7 8" key="1">
    <citation type="submission" date="2018-12" db="EMBL/GenBank/DDBJ databases">
        <authorList>
            <consortium name="Pathogen Informatics"/>
        </authorList>
    </citation>
    <scope>NUCLEOTIDE SEQUENCE [LARGE SCALE GENOMIC DNA]</scope>
    <source>
        <strain evidence="7 8">NCTC12967</strain>
    </source>
</reference>
<evidence type="ECO:0000256" key="3">
    <source>
        <dbReference type="ARBA" id="ARBA00022989"/>
    </source>
</evidence>
<feature type="transmembrane region" description="Helical" evidence="5">
    <location>
        <begin position="683"/>
        <end position="707"/>
    </location>
</feature>
<dbReference type="InterPro" id="IPR023908">
    <property type="entry name" value="xxxLxxG_rpt"/>
</dbReference>
<feature type="transmembrane region" description="Helical" evidence="5">
    <location>
        <begin position="12"/>
        <end position="35"/>
    </location>
</feature>
<proteinExistence type="predicted"/>
<dbReference type="Gene3D" id="1.10.287.950">
    <property type="entry name" value="Methyl-accepting chemotaxis protein"/>
    <property type="match status" value="1"/>
</dbReference>
<feature type="transmembrane region" description="Helical" evidence="5">
    <location>
        <begin position="728"/>
        <end position="751"/>
    </location>
</feature>
<dbReference type="SUPFAM" id="SSF101967">
    <property type="entry name" value="Adhesin YadA, collagen-binding domain"/>
    <property type="match status" value="1"/>
</dbReference>
<dbReference type="PANTHER" id="PTHR43077:SF10">
    <property type="entry name" value="TRANSPORT PERMEASE PROTEIN"/>
    <property type="match status" value="1"/>
</dbReference>
<dbReference type="Gene3D" id="3.40.1710.10">
    <property type="entry name" value="abc type-2 transporter like domain"/>
    <property type="match status" value="1"/>
</dbReference>
<evidence type="ECO:0000259" key="6">
    <source>
        <dbReference type="Pfam" id="PF12698"/>
    </source>
</evidence>
<dbReference type="GO" id="GO:0016020">
    <property type="term" value="C:membrane"/>
    <property type="evidence" value="ECO:0007669"/>
    <property type="project" value="UniProtKB-SubCell"/>
</dbReference>
<dbReference type="GO" id="GO:0140359">
    <property type="term" value="F:ABC-type transporter activity"/>
    <property type="evidence" value="ECO:0007669"/>
    <property type="project" value="InterPro"/>
</dbReference>
<sequence>MRPESIHSGHRLGWPGLVVLALVPLLAVGTLLGLVRGSNNQGIRAAVVNHDKAVTVDGRIVPLGRQLASEMVAREGTNISWTIADAEDAEAGLNDGRYSAVVTIPEGFSEAATSFSSNDAAIAKQATISVVVSKNAPFADAALAHDIAGLATDTINATLTKAYLENIYIGFNRVGEQFKQIVDGAGKLNEAGSQLADGATTAANNSEKLAGGLGELSAQGKQLGSAANTLAEGSQKLSGAAGTLAGGAGNLANGTRSFAGGIAQLNAQAPRLADGVNQLTDGATPLLEGVSGYTSGTVGVLDGVSELRNGLAQLEAGLNSQLDPEAMKEAQAALGQLVPTLREAQQALKQYFPGASNITIEEVRSKLAAFDAQLNKLDSTLAGYASGETPPPSELKEFAQRLVANWKCPIEDAETCKLLREAYQQGVGDALNKGFQQGAKAALGVLQQTDPKTGKTLLETARGFSRMGLGMTESVIKLRDALAKVVPAGTDPLTALEQLPSKITEQAQKLTGGVAKLREGADTILTKAEPLRTNAEQLGTGATQLLGGLRQLRNQTSALPAATARLAEGANQLASGSSQLADGAGQLSSGVGQLSSGAGQLADGTGKYVTGVGQAADGATQLAAGLLRLGAGSRELSQGLGAFHDKLSEAGSKLPNYSDSDRDTLSQVVASPVLKDGKVYEAMMVPLAALLAVAALWLGSLLSWSFARPVPSDLIASSRTSATLWLRTLWPPAALGAVQGLLFGVAVGMALELTPGRTIGAAALLTMVGVSFAVVNHALTGWFGNVGRGISVLALVVTVALGLTSTTPGWVQGVAGISPLHNGLLLVRTFLVSGSGLVALGGAALLFGVIAVGLSYLAIASRRHLTADQFRSRVVGVAGV</sequence>
<evidence type="ECO:0000313" key="8">
    <source>
        <dbReference type="Proteomes" id="UP000273044"/>
    </source>
</evidence>
<accession>A0A448N109</accession>
<dbReference type="PANTHER" id="PTHR43077">
    <property type="entry name" value="TRANSPORT PERMEASE YVFS-RELATED"/>
    <property type="match status" value="1"/>
</dbReference>
<evidence type="ECO:0000256" key="2">
    <source>
        <dbReference type="ARBA" id="ARBA00022692"/>
    </source>
</evidence>
<organism evidence="7 8">
    <name type="scientific">Arachnia propionica</name>
    <dbReference type="NCBI Taxonomy" id="1750"/>
    <lineage>
        <taxon>Bacteria</taxon>
        <taxon>Bacillati</taxon>
        <taxon>Actinomycetota</taxon>
        <taxon>Actinomycetes</taxon>
        <taxon>Propionibacteriales</taxon>
        <taxon>Propionibacteriaceae</taxon>
        <taxon>Arachnia</taxon>
    </lineage>
</organism>
<comment type="subcellular location">
    <subcellularLocation>
        <location evidence="1">Membrane</location>
        <topology evidence="1">Multi-pass membrane protein</topology>
    </subcellularLocation>
</comment>
<evidence type="ECO:0000256" key="5">
    <source>
        <dbReference type="SAM" id="Phobius"/>
    </source>
</evidence>
<dbReference type="EMBL" id="LR134406">
    <property type="protein sequence ID" value="VEH71083.1"/>
    <property type="molecule type" value="Genomic_DNA"/>
</dbReference>
<evidence type="ECO:0000256" key="4">
    <source>
        <dbReference type="ARBA" id="ARBA00023136"/>
    </source>
</evidence>
<gene>
    <name evidence="7" type="ORF">NCTC12967_02393</name>
</gene>
<keyword evidence="4 5" id="KW-0472">Membrane</keyword>
<dbReference type="AlphaFoldDB" id="A0A448N109"/>
<name>A0A448N109_9ACTN</name>
<keyword evidence="8" id="KW-1185">Reference proteome</keyword>
<evidence type="ECO:0000313" key="7">
    <source>
        <dbReference type="EMBL" id="VEH71083.1"/>
    </source>
</evidence>
<dbReference type="GeneID" id="64407833"/>
<dbReference type="Pfam" id="PF12698">
    <property type="entry name" value="ABC2_membrane_3"/>
    <property type="match status" value="1"/>
</dbReference>
<evidence type="ECO:0000256" key="1">
    <source>
        <dbReference type="ARBA" id="ARBA00004141"/>
    </source>
</evidence>
<dbReference type="InterPro" id="IPR011049">
    <property type="entry name" value="Serralysin-like_metalloprot_C"/>
</dbReference>
<dbReference type="InterPro" id="IPR051328">
    <property type="entry name" value="T7SS_ABC-Transporter"/>
</dbReference>
<feature type="transmembrane region" description="Helical" evidence="5">
    <location>
        <begin position="791"/>
        <end position="811"/>
    </location>
</feature>
<dbReference type="RefSeq" id="WP_061787982.1">
    <property type="nucleotide sequence ID" value="NZ_LR134406.1"/>
</dbReference>
<feature type="domain" description="ABC-2 type transporter transmembrane" evidence="6">
    <location>
        <begin position="20"/>
        <end position="165"/>
    </location>
</feature>
<dbReference type="NCBIfam" id="TIGR03057">
    <property type="entry name" value="xxxLxxG_by_4"/>
    <property type="match status" value="3"/>
</dbReference>
<keyword evidence="2 5" id="KW-0812">Transmembrane</keyword>